<dbReference type="InterPro" id="IPR052016">
    <property type="entry name" value="Bact_Sigma-Reg"/>
</dbReference>
<dbReference type="InterPro" id="IPR036457">
    <property type="entry name" value="PPM-type-like_dom_sf"/>
</dbReference>
<feature type="transmembrane region" description="Helical" evidence="2">
    <location>
        <begin position="52"/>
        <end position="77"/>
    </location>
</feature>
<proteinExistence type="predicted"/>
<comment type="caution">
    <text evidence="4">The sequence shown here is derived from an EMBL/GenBank/DDBJ whole genome shotgun (WGS) entry which is preliminary data.</text>
</comment>
<dbReference type="PANTHER" id="PTHR43156:SF2">
    <property type="entry name" value="STAGE II SPORULATION PROTEIN E"/>
    <property type="match status" value="1"/>
</dbReference>
<accession>A0A7K0CJY8</accession>
<keyword evidence="5" id="KW-1185">Reference proteome</keyword>
<dbReference type="RefSeq" id="WP_323378169.1">
    <property type="nucleotide sequence ID" value="NZ_WEGJ01000015.1"/>
</dbReference>
<evidence type="ECO:0000313" key="5">
    <source>
        <dbReference type="Proteomes" id="UP000466345"/>
    </source>
</evidence>
<keyword evidence="2" id="KW-0472">Membrane</keyword>
<evidence type="ECO:0000259" key="3">
    <source>
        <dbReference type="SMART" id="SM00331"/>
    </source>
</evidence>
<dbReference type="Proteomes" id="UP000466345">
    <property type="component" value="Unassembled WGS sequence"/>
</dbReference>
<gene>
    <name evidence="4" type="ORF">SRB5_39640</name>
</gene>
<feature type="domain" description="PPM-type phosphatase" evidence="3">
    <location>
        <begin position="135"/>
        <end position="363"/>
    </location>
</feature>
<dbReference type="PANTHER" id="PTHR43156">
    <property type="entry name" value="STAGE II SPORULATION PROTEIN E-RELATED"/>
    <property type="match status" value="1"/>
</dbReference>
<keyword evidence="2" id="KW-0812">Transmembrane</keyword>
<evidence type="ECO:0000256" key="2">
    <source>
        <dbReference type="SAM" id="Phobius"/>
    </source>
</evidence>
<dbReference type="FunFam" id="3.60.40.10:FF:000058">
    <property type="entry name" value="Stage II sporulation protein E"/>
    <property type="match status" value="1"/>
</dbReference>
<dbReference type="Gene3D" id="3.60.40.10">
    <property type="entry name" value="PPM-type phosphatase domain"/>
    <property type="match status" value="1"/>
</dbReference>
<dbReference type="AlphaFoldDB" id="A0A7K0CJY8"/>
<evidence type="ECO:0000313" key="4">
    <source>
        <dbReference type="EMBL" id="MQY13809.1"/>
    </source>
</evidence>
<dbReference type="Pfam" id="PF07228">
    <property type="entry name" value="SpoIIE"/>
    <property type="match status" value="1"/>
</dbReference>
<protein>
    <recommendedName>
        <fullName evidence="3">PPM-type phosphatase domain-containing protein</fullName>
    </recommendedName>
</protein>
<keyword evidence="2" id="KW-1133">Transmembrane helix</keyword>
<dbReference type="GO" id="GO:0016791">
    <property type="term" value="F:phosphatase activity"/>
    <property type="evidence" value="ECO:0007669"/>
    <property type="project" value="TreeGrafter"/>
</dbReference>
<keyword evidence="1" id="KW-0378">Hydrolase</keyword>
<name>A0A7K0CJY8_9ACTN</name>
<organism evidence="4 5">
    <name type="scientific">Streptomyces smaragdinus</name>
    <dbReference type="NCBI Taxonomy" id="2585196"/>
    <lineage>
        <taxon>Bacteria</taxon>
        <taxon>Bacillati</taxon>
        <taxon>Actinomycetota</taxon>
        <taxon>Actinomycetes</taxon>
        <taxon>Kitasatosporales</taxon>
        <taxon>Streptomycetaceae</taxon>
        <taxon>Streptomyces</taxon>
    </lineage>
</organism>
<feature type="transmembrane region" description="Helical" evidence="2">
    <location>
        <begin position="89"/>
        <end position="106"/>
    </location>
</feature>
<evidence type="ECO:0000256" key="1">
    <source>
        <dbReference type="ARBA" id="ARBA00022801"/>
    </source>
</evidence>
<dbReference type="InterPro" id="IPR001932">
    <property type="entry name" value="PPM-type_phosphatase-like_dom"/>
</dbReference>
<feature type="transmembrane region" description="Helical" evidence="2">
    <location>
        <begin position="14"/>
        <end position="32"/>
    </location>
</feature>
<reference evidence="4 5" key="1">
    <citation type="submission" date="2019-10" db="EMBL/GenBank/DDBJ databases">
        <title>Streptomyces smaragdinus sp. nov. and Streptomyces fabii sp. nov., isolated from the gut of fungus growing-termite Macrotermes natalensis.</title>
        <authorList>
            <person name="Schwitalla J."/>
            <person name="Benndorf R."/>
            <person name="Martin K."/>
            <person name="De Beer W."/>
            <person name="Kaster A.-K."/>
            <person name="Vollmers J."/>
            <person name="Poulsen M."/>
            <person name="Beemelmanns C."/>
        </authorList>
    </citation>
    <scope>NUCLEOTIDE SEQUENCE [LARGE SCALE GENOMIC DNA]</scope>
    <source>
        <strain evidence="4 5">RB5</strain>
    </source>
</reference>
<dbReference type="SMART" id="SM00331">
    <property type="entry name" value="PP2C_SIG"/>
    <property type="match status" value="1"/>
</dbReference>
<sequence length="371" mass="38937">MGAVKQVARVLRRVPWLASALLIAAGLVINLATPRDAVVGAAFSAAPMAAAALWTFRGTAVVAGGAIVSFALVLLYWDRLGTADSIARLATTATVGLLSLVVSQALRVGEARLASASEVAEALQVALMPVPPERIGRYSFATRYEAAHAEAKVGGDLYGVRRTPFGVRLMVGDVRGKGLEAIAGVSTVLGAFHEAADTEPDLAVAAAKVEQSLLRDNERVTDGSLDERFVTAVLVEIPDGEPSVLRVVNRGHPAPLLFPGAGRPVQVLEPDSCALPLGLGDLGGGPAGEAREWAFPPGALLLLYTDGVSEARDAHGVFYDPRARLTRRSFPNPAGLLDTVVKDVRRHTGGETDDDMALLAVMHTPAEGRRR</sequence>
<dbReference type="EMBL" id="WEGJ01000015">
    <property type="protein sequence ID" value="MQY13809.1"/>
    <property type="molecule type" value="Genomic_DNA"/>
</dbReference>